<reference evidence="2" key="1">
    <citation type="submission" date="2018-04" db="EMBL/GenBank/DDBJ databases">
        <title>WGS assembly of Panicum hallii.</title>
        <authorList>
            <person name="Lovell J."/>
            <person name="Jenkins J."/>
            <person name="Lowry D."/>
            <person name="Mamidi S."/>
            <person name="Sreedasyam A."/>
            <person name="Weng X."/>
            <person name="Barry K."/>
            <person name="Bonette J."/>
            <person name="Campitelli B."/>
            <person name="Daum C."/>
            <person name="Gordon S."/>
            <person name="Gould B."/>
            <person name="Lipzen A."/>
            <person name="Macqueen A."/>
            <person name="Palacio-Mejia J."/>
            <person name="Plott C."/>
            <person name="Shakirov E."/>
            <person name="Shu S."/>
            <person name="Yoshinaga Y."/>
            <person name="Zane M."/>
            <person name="Rokhsar D."/>
            <person name="Grimwood J."/>
            <person name="Schmutz J."/>
            <person name="Juenger T."/>
        </authorList>
    </citation>
    <scope>NUCLEOTIDE SEQUENCE [LARGE SCALE GENOMIC DNA]</scope>
    <source>
        <strain evidence="2">FIL2</strain>
    </source>
</reference>
<evidence type="ECO:0000256" key="1">
    <source>
        <dbReference type="SAM" id="MobiDB-lite"/>
    </source>
</evidence>
<name>A0A2T8IDB3_9POAL</name>
<accession>A0A2T8IDB3</accession>
<proteinExistence type="predicted"/>
<dbReference type="EMBL" id="CM008052">
    <property type="protein sequence ID" value="PVH35654.1"/>
    <property type="molecule type" value="Genomic_DNA"/>
</dbReference>
<dbReference type="Proteomes" id="UP000243499">
    <property type="component" value="Chromosome 7"/>
</dbReference>
<evidence type="ECO:0000313" key="2">
    <source>
        <dbReference type="EMBL" id="PVH35654.1"/>
    </source>
</evidence>
<gene>
    <name evidence="2" type="ORF">PAHAL_7G237400</name>
</gene>
<dbReference type="Gramene" id="PVH35654">
    <property type="protein sequence ID" value="PVH35654"/>
    <property type="gene ID" value="PAHAL_7G237400"/>
</dbReference>
<dbReference type="AlphaFoldDB" id="A0A2T8IDB3"/>
<organism evidence="2">
    <name type="scientific">Panicum hallii</name>
    <dbReference type="NCBI Taxonomy" id="206008"/>
    <lineage>
        <taxon>Eukaryota</taxon>
        <taxon>Viridiplantae</taxon>
        <taxon>Streptophyta</taxon>
        <taxon>Embryophyta</taxon>
        <taxon>Tracheophyta</taxon>
        <taxon>Spermatophyta</taxon>
        <taxon>Magnoliopsida</taxon>
        <taxon>Liliopsida</taxon>
        <taxon>Poales</taxon>
        <taxon>Poaceae</taxon>
        <taxon>PACMAD clade</taxon>
        <taxon>Panicoideae</taxon>
        <taxon>Panicodae</taxon>
        <taxon>Paniceae</taxon>
        <taxon>Panicinae</taxon>
        <taxon>Panicum</taxon>
        <taxon>Panicum sect. Panicum</taxon>
    </lineage>
</organism>
<sequence length="197" mass="21175">MLARIPLALWLGSRSIIVRRRRDTVREDPFQPPIRPAGAMHGPVAARVQKFLLPPPLSCSPLHRNGTGTSASRPAQRPPHEPNVSGCARLQRPKVSRTCSSSTVGGAATSRRRPGGRKGGTGTCFSLSLVDVRVYLVTSAFLSGCSPGAELLLLQGRCLLWSVVRTVFGNMEWSVMQISVELNSCGLGQAYLVVCTV</sequence>
<feature type="region of interest" description="Disordered" evidence="1">
    <location>
        <begin position="62"/>
        <end position="118"/>
    </location>
</feature>
<protein>
    <submittedName>
        <fullName evidence="2">Uncharacterized protein</fullName>
    </submittedName>
</protein>